<dbReference type="Proteomes" id="UP000273500">
    <property type="component" value="Unassembled WGS sequence"/>
</dbReference>
<dbReference type="EMBL" id="RWIT01000001">
    <property type="protein sequence ID" value="RSK51028.1"/>
    <property type="molecule type" value="Genomic_DNA"/>
</dbReference>
<evidence type="ECO:0000313" key="1">
    <source>
        <dbReference type="EMBL" id="RSK51028.1"/>
    </source>
</evidence>
<dbReference type="OrthoDB" id="9794546at2"/>
<gene>
    <name evidence="1" type="ORF">EI291_01540</name>
</gene>
<proteinExistence type="predicted"/>
<comment type="caution">
    <text evidence="1">The sequence shown here is derived from an EMBL/GenBank/DDBJ whole genome shotgun (WGS) entry which is preliminary data.</text>
</comment>
<name>A0A428KWE3_9BACT</name>
<protein>
    <submittedName>
        <fullName evidence="1">Uncharacterized protein</fullName>
    </submittedName>
</protein>
<dbReference type="AlphaFoldDB" id="A0A428KWE3"/>
<evidence type="ECO:0000313" key="2">
    <source>
        <dbReference type="Proteomes" id="UP000273500"/>
    </source>
</evidence>
<sequence length="477" mass="55577">MSIPNIDYFKDPLKSLSFTKSTNEQQEELIAFEGGIGEHNTGKLDRIPKYSIWYSSNYKDNIDSLFTKIEKELINKKHVANNKIITTILYIYTSHPNRLENPVDSLNDLINLIQPVKVSQYFIMPPIHGEMPKEFEFGDFLIGILNSNELAYKCKKAGSDFYEINKNKFTNRLSVKRKIFDVNIINWHQFLFIHGKYINNHSLIDRSLIYFEHLSHSLFEDFWNDFNEQQNLQIALGLPDMPSKVFRERLGSQSVTIYSDIRFNNKVYGFVVPENIGSLTISIYPDASKILKIIKEELKKFYDFENFNESEIHQTIKSFAKFIAKGYRYIDEQRYDEGFLHFIIALDLVFGDANTITKAISERVSVLLSIYNKENYNENKTMISKLYAARSKYVHAGKSIPYDYIKEIKTVCRIIILILLNYQKQAKIKNYNDFKDWKKKLDYLAIGFEIGRSVEDSFAIEIGAKEPENNSPAGVKV</sequence>
<organism evidence="1 2">
    <name type="scientific">Hymenobacter rigui</name>
    <dbReference type="NCBI Taxonomy" id="334424"/>
    <lineage>
        <taxon>Bacteria</taxon>
        <taxon>Pseudomonadati</taxon>
        <taxon>Bacteroidota</taxon>
        <taxon>Cytophagia</taxon>
        <taxon>Cytophagales</taxon>
        <taxon>Hymenobacteraceae</taxon>
        <taxon>Hymenobacter</taxon>
    </lineage>
</organism>
<keyword evidence="2" id="KW-1185">Reference proteome</keyword>
<accession>A0A428KWE3</accession>
<dbReference type="RefSeq" id="WP_125417505.1">
    <property type="nucleotide sequence ID" value="NZ_RWIT01000001.1"/>
</dbReference>
<reference evidence="1 2" key="1">
    <citation type="submission" date="2018-12" db="EMBL/GenBank/DDBJ databases">
        <authorList>
            <person name="Feng G."/>
            <person name="Zhu H."/>
        </authorList>
    </citation>
    <scope>NUCLEOTIDE SEQUENCE [LARGE SCALE GENOMIC DNA]</scope>
    <source>
        <strain evidence="1 2">KCTC 12533</strain>
    </source>
</reference>